<dbReference type="Proteomes" id="UP001633002">
    <property type="component" value="Unassembled WGS sequence"/>
</dbReference>
<accession>A0ABD3HP95</accession>
<evidence type="ECO:0000259" key="1">
    <source>
        <dbReference type="PROSITE" id="PS50072"/>
    </source>
</evidence>
<dbReference type="EMBL" id="JBJQOH010000003">
    <property type="protein sequence ID" value="KAL3692144.1"/>
    <property type="molecule type" value="Genomic_DNA"/>
</dbReference>
<proteinExistence type="predicted"/>
<dbReference type="InterPro" id="IPR044185">
    <property type="entry name" value="CYP26-2-like"/>
</dbReference>
<dbReference type="Pfam" id="PF00160">
    <property type="entry name" value="Pro_isomerase"/>
    <property type="match status" value="1"/>
</dbReference>
<sequence length="298" mass="32180">MRITLFVSLGQTAELLPIRSVAEEDENAQKQSLTTSRRNVLQTGLALCSATGLLDIVLQDTALAEEEPAITKKVFFDVSIDGQPVGRVVVGVYGIAVPTGAQRFAEIAVGQRGISYKRKEFLKITPTYIQNAGVRTFSLSGGTADAANFTGGETNEALLAEMAELDKKGSRLKNVKGCVSLVVVDPTKPPPKPRLVARNGKFVMLQEEARPDPNGTEFTIAIADSPELDASNLVVGRVVQGWDVLNQVAQVKVVQENTSSPYFQTAKLIGDSRVVVAERGFYRPYNKVLITKSGEAKE</sequence>
<organism evidence="2 3">
    <name type="scientific">Riccia sorocarpa</name>
    <dbReference type="NCBI Taxonomy" id="122646"/>
    <lineage>
        <taxon>Eukaryota</taxon>
        <taxon>Viridiplantae</taxon>
        <taxon>Streptophyta</taxon>
        <taxon>Embryophyta</taxon>
        <taxon>Marchantiophyta</taxon>
        <taxon>Marchantiopsida</taxon>
        <taxon>Marchantiidae</taxon>
        <taxon>Marchantiales</taxon>
        <taxon>Ricciaceae</taxon>
        <taxon>Riccia</taxon>
    </lineage>
</organism>
<protein>
    <recommendedName>
        <fullName evidence="1">PPIase cyclophilin-type domain-containing protein</fullName>
    </recommendedName>
</protein>
<evidence type="ECO:0000313" key="3">
    <source>
        <dbReference type="Proteomes" id="UP001633002"/>
    </source>
</evidence>
<dbReference type="InterPro" id="IPR002130">
    <property type="entry name" value="Cyclophilin-type_PPIase_dom"/>
</dbReference>
<keyword evidence="3" id="KW-1185">Reference proteome</keyword>
<name>A0ABD3HP95_9MARC</name>
<dbReference type="AlphaFoldDB" id="A0ABD3HP95"/>
<dbReference type="SUPFAM" id="SSF50891">
    <property type="entry name" value="Cyclophilin-like"/>
    <property type="match status" value="1"/>
</dbReference>
<gene>
    <name evidence="2" type="ORF">R1sor_005795</name>
</gene>
<dbReference type="Gene3D" id="2.40.100.10">
    <property type="entry name" value="Cyclophilin-like"/>
    <property type="match status" value="1"/>
</dbReference>
<dbReference type="PANTHER" id="PTHR47724:SF1">
    <property type="entry name" value="PEPTIDYL-PROLYL CIS-TRANS ISOMERASE CYP26-2, CHLOROPLASTIC"/>
    <property type="match status" value="1"/>
</dbReference>
<dbReference type="InterPro" id="IPR029000">
    <property type="entry name" value="Cyclophilin-like_dom_sf"/>
</dbReference>
<dbReference type="PROSITE" id="PS50072">
    <property type="entry name" value="CSA_PPIASE_2"/>
    <property type="match status" value="1"/>
</dbReference>
<feature type="domain" description="PPIase cyclophilin-type" evidence="1">
    <location>
        <begin position="75"/>
        <end position="295"/>
    </location>
</feature>
<evidence type="ECO:0000313" key="2">
    <source>
        <dbReference type="EMBL" id="KAL3692144.1"/>
    </source>
</evidence>
<dbReference type="PANTHER" id="PTHR47724">
    <property type="entry name" value="PEPTIDYL-PROLYL CIS-TRANS ISOMERASE CYP26-2, CHLOROPLASTIC"/>
    <property type="match status" value="1"/>
</dbReference>
<reference evidence="2 3" key="1">
    <citation type="submission" date="2024-09" db="EMBL/GenBank/DDBJ databases">
        <title>Chromosome-scale assembly of Riccia sorocarpa.</title>
        <authorList>
            <person name="Paukszto L."/>
        </authorList>
    </citation>
    <scope>NUCLEOTIDE SEQUENCE [LARGE SCALE GENOMIC DNA]</scope>
    <source>
        <strain evidence="2">LP-2024</strain>
        <tissue evidence="2">Aerial parts of the thallus</tissue>
    </source>
</reference>
<comment type="caution">
    <text evidence="2">The sequence shown here is derived from an EMBL/GenBank/DDBJ whole genome shotgun (WGS) entry which is preliminary data.</text>
</comment>